<dbReference type="PROSITE" id="PS50112">
    <property type="entry name" value="PAS"/>
    <property type="match status" value="1"/>
</dbReference>
<dbReference type="GO" id="GO:0071542">
    <property type="term" value="P:dopaminergic neuron differentiation"/>
    <property type="evidence" value="ECO:0007669"/>
    <property type="project" value="Ensembl"/>
</dbReference>
<dbReference type="GO" id="GO:0007411">
    <property type="term" value="P:axon guidance"/>
    <property type="evidence" value="ECO:0007669"/>
    <property type="project" value="Ensembl"/>
</dbReference>
<dbReference type="SMART" id="SM00353">
    <property type="entry name" value="HLH"/>
    <property type="match status" value="1"/>
</dbReference>
<dbReference type="GeneTree" id="ENSGT00940000156143"/>
<dbReference type="SUPFAM" id="SSF55785">
    <property type="entry name" value="PYP-like sensor domain (PAS domain)"/>
    <property type="match status" value="1"/>
</dbReference>
<dbReference type="InterPro" id="IPR013767">
    <property type="entry name" value="PAS_fold"/>
</dbReference>
<dbReference type="InterPro" id="IPR011598">
    <property type="entry name" value="bHLH_dom"/>
</dbReference>
<keyword evidence="2" id="KW-0677">Repeat</keyword>
<feature type="domain" description="PAS" evidence="7">
    <location>
        <begin position="82"/>
        <end position="145"/>
    </location>
</feature>
<dbReference type="GO" id="GO:0035776">
    <property type="term" value="P:pronephric proximal tubule development"/>
    <property type="evidence" value="ECO:0007669"/>
    <property type="project" value="Ensembl"/>
</dbReference>
<dbReference type="Pfam" id="PF23171">
    <property type="entry name" value="bHLH_HIF1A"/>
    <property type="match status" value="1"/>
</dbReference>
<sequence length="297" mass="33283">MKEKSKNAARTRREKENSEFYELAKLLPLPSAITSQLDKASIIRLTTSYLKMRVVFPEGGSASLRVIMQLKREAALYLCNNAFSTLYRFFQTLDGFIFVVAPDGKIMYISETASVHLGLSQVELTGNSIYEYIHPADHDEMIAVLTAHQPYHSHFVQGNQPSTRVPLCTASLCSTAHVSFYVSAEYEMERSFFLRMKCVLAKRNAGLTCGGYKVIHCSGYLKIRQYSLDMSPFDGCYQNIGLVAVGHSLPPSAITEIKLHSNMFMFRASLDMKLIFLDSRYVRSPSAAAAHRTEACA</sequence>
<dbReference type="SMART" id="SM00091">
    <property type="entry name" value="PAS"/>
    <property type="match status" value="1"/>
</dbReference>
<keyword evidence="5" id="KW-0804">Transcription</keyword>
<evidence type="ECO:0000259" key="8">
    <source>
        <dbReference type="PROSITE" id="PS50888"/>
    </source>
</evidence>
<dbReference type="InterPro" id="IPR000014">
    <property type="entry name" value="PAS"/>
</dbReference>
<dbReference type="PRINTS" id="PR00785">
    <property type="entry name" value="NCTRNSLOCATR"/>
</dbReference>
<comment type="subcellular location">
    <subcellularLocation>
        <location evidence="1">Nucleus</location>
    </subcellularLocation>
</comment>
<dbReference type="Pfam" id="PF00989">
    <property type="entry name" value="PAS"/>
    <property type="match status" value="1"/>
</dbReference>
<dbReference type="Gene3D" id="3.30.450.20">
    <property type="entry name" value="PAS domain"/>
    <property type="match status" value="1"/>
</dbReference>
<dbReference type="NCBIfam" id="TIGR00229">
    <property type="entry name" value="sensory_box"/>
    <property type="match status" value="1"/>
</dbReference>
<dbReference type="CDD" id="cd11434">
    <property type="entry name" value="bHLH-PAS_SIM"/>
    <property type="match status" value="1"/>
</dbReference>
<dbReference type="GO" id="GO:0000981">
    <property type="term" value="F:DNA-binding transcription factor activity, RNA polymerase II-specific"/>
    <property type="evidence" value="ECO:0007669"/>
    <property type="project" value="TreeGrafter"/>
</dbReference>
<dbReference type="PANTHER" id="PTHR23043:SF22">
    <property type="entry name" value="SINGLE-MINDED HOMOLOG 1"/>
    <property type="match status" value="1"/>
</dbReference>
<protein>
    <submittedName>
        <fullName evidence="9">SIM bHLH transcription factor 1a</fullName>
    </submittedName>
</protein>
<dbReference type="PROSITE" id="PS50888">
    <property type="entry name" value="BHLH"/>
    <property type="match status" value="1"/>
</dbReference>
<dbReference type="PANTHER" id="PTHR23043">
    <property type="entry name" value="HYPOXIA-INDUCIBLE FACTOR 1 ALPHA"/>
    <property type="match status" value="1"/>
</dbReference>
<accession>A0A3B4GQB0</accession>
<evidence type="ECO:0000256" key="1">
    <source>
        <dbReference type="ARBA" id="ARBA00004123"/>
    </source>
</evidence>
<evidence type="ECO:0000256" key="5">
    <source>
        <dbReference type="ARBA" id="ARBA00023163"/>
    </source>
</evidence>
<dbReference type="Gene3D" id="4.10.280.10">
    <property type="entry name" value="Helix-loop-helix DNA-binding domain"/>
    <property type="match status" value="1"/>
</dbReference>
<dbReference type="InterPro" id="IPR036638">
    <property type="entry name" value="HLH_DNA-bd_sf"/>
</dbReference>
<keyword evidence="3" id="KW-0805">Transcription regulation</keyword>
<dbReference type="GO" id="GO:0005737">
    <property type="term" value="C:cytoplasm"/>
    <property type="evidence" value="ECO:0007669"/>
    <property type="project" value="InterPro"/>
</dbReference>
<dbReference type="InterPro" id="IPR001067">
    <property type="entry name" value="Nuc_translocat"/>
</dbReference>
<dbReference type="AlphaFoldDB" id="A0A3B4GQB0"/>
<name>A0A3B4GQB0_9CICH</name>
<dbReference type="Ensembl" id="ENSPNYT00000025802.1">
    <property type="protein sequence ID" value="ENSPNYP00000025185.1"/>
    <property type="gene ID" value="ENSPNYG00000019004.1"/>
</dbReference>
<dbReference type="GO" id="GO:0021979">
    <property type="term" value="P:hypothalamus cell differentiation"/>
    <property type="evidence" value="ECO:0007669"/>
    <property type="project" value="Ensembl"/>
</dbReference>
<proteinExistence type="predicted"/>
<keyword evidence="6" id="KW-0539">Nucleus</keyword>
<dbReference type="GO" id="GO:0072020">
    <property type="term" value="P:proximal straight tubule development"/>
    <property type="evidence" value="ECO:0007669"/>
    <property type="project" value="Ensembl"/>
</dbReference>
<evidence type="ECO:0000256" key="3">
    <source>
        <dbReference type="ARBA" id="ARBA00023015"/>
    </source>
</evidence>
<dbReference type="STRING" id="303518.ENSPNYP00000025185"/>
<feature type="domain" description="BHLH" evidence="8">
    <location>
        <begin position="1"/>
        <end position="53"/>
    </location>
</feature>
<evidence type="ECO:0000259" key="7">
    <source>
        <dbReference type="PROSITE" id="PS50112"/>
    </source>
</evidence>
<dbReference type="GO" id="GO:0046983">
    <property type="term" value="F:protein dimerization activity"/>
    <property type="evidence" value="ECO:0007669"/>
    <property type="project" value="InterPro"/>
</dbReference>
<dbReference type="GO" id="GO:0005667">
    <property type="term" value="C:transcription regulator complex"/>
    <property type="evidence" value="ECO:0007669"/>
    <property type="project" value="InterPro"/>
</dbReference>
<dbReference type="InterPro" id="IPR035965">
    <property type="entry name" value="PAS-like_dom_sf"/>
</dbReference>
<evidence type="ECO:0000256" key="6">
    <source>
        <dbReference type="ARBA" id="ARBA00023242"/>
    </source>
</evidence>
<organism evidence="9">
    <name type="scientific">Pundamilia nyererei</name>
    <dbReference type="NCBI Taxonomy" id="303518"/>
    <lineage>
        <taxon>Eukaryota</taxon>
        <taxon>Metazoa</taxon>
        <taxon>Chordata</taxon>
        <taxon>Craniata</taxon>
        <taxon>Vertebrata</taxon>
        <taxon>Euteleostomi</taxon>
        <taxon>Actinopterygii</taxon>
        <taxon>Neopterygii</taxon>
        <taxon>Teleostei</taxon>
        <taxon>Neoteleostei</taxon>
        <taxon>Acanthomorphata</taxon>
        <taxon>Ovalentaria</taxon>
        <taxon>Cichlomorphae</taxon>
        <taxon>Cichliformes</taxon>
        <taxon>Cichlidae</taxon>
        <taxon>African cichlids</taxon>
        <taxon>Pseudocrenilabrinae</taxon>
        <taxon>Haplochromini</taxon>
        <taxon>Pundamilia</taxon>
    </lineage>
</organism>
<dbReference type="CDD" id="cd00130">
    <property type="entry name" value="PAS"/>
    <property type="match status" value="1"/>
</dbReference>
<dbReference type="FunFam" id="4.10.280.10:FF:000007">
    <property type="entry name" value="single-minded homolog 1 isoform X1"/>
    <property type="match status" value="1"/>
</dbReference>
<keyword evidence="4" id="KW-0238">DNA-binding</keyword>
<evidence type="ECO:0000256" key="4">
    <source>
        <dbReference type="ARBA" id="ARBA00023125"/>
    </source>
</evidence>
<evidence type="ECO:0000313" key="9">
    <source>
        <dbReference type="Ensembl" id="ENSPNYP00000025185.1"/>
    </source>
</evidence>
<reference evidence="9" key="1">
    <citation type="submission" date="2023-09" db="UniProtKB">
        <authorList>
            <consortium name="Ensembl"/>
        </authorList>
    </citation>
    <scope>IDENTIFICATION</scope>
</reference>
<dbReference type="GO" id="GO:0000977">
    <property type="term" value="F:RNA polymerase II transcription regulatory region sequence-specific DNA binding"/>
    <property type="evidence" value="ECO:0007669"/>
    <property type="project" value="TreeGrafter"/>
</dbReference>
<dbReference type="GO" id="GO:0005634">
    <property type="term" value="C:nucleus"/>
    <property type="evidence" value="ECO:0007669"/>
    <property type="project" value="UniProtKB-SubCell"/>
</dbReference>
<dbReference type="SUPFAM" id="SSF47459">
    <property type="entry name" value="HLH, helix-loop-helix DNA-binding domain"/>
    <property type="match status" value="1"/>
</dbReference>
<evidence type="ECO:0000256" key="2">
    <source>
        <dbReference type="ARBA" id="ARBA00022737"/>
    </source>
</evidence>